<comment type="caution">
    <text evidence="1">The sequence shown here is derived from an EMBL/GenBank/DDBJ whole genome shotgun (WGS) entry which is preliminary data.</text>
</comment>
<evidence type="ECO:0000313" key="1">
    <source>
        <dbReference type="EMBL" id="KYD18560.1"/>
    </source>
</evidence>
<accession>A0A150M1U7</accession>
<sequence>MKVHGHGSPGSVLPPECSWKRSIEGVGRLEIESLAQRSILKTA</sequence>
<evidence type="ECO:0000313" key="2">
    <source>
        <dbReference type="Proteomes" id="UP000075683"/>
    </source>
</evidence>
<organism evidence="1 2">
    <name type="scientific">Caldibacillus debilis</name>
    <dbReference type="NCBI Taxonomy" id="301148"/>
    <lineage>
        <taxon>Bacteria</taxon>
        <taxon>Bacillati</taxon>
        <taxon>Bacillota</taxon>
        <taxon>Bacilli</taxon>
        <taxon>Bacillales</taxon>
        <taxon>Bacillaceae</taxon>
        <taxon>Caldibacillus</taxon>
    </lineage>
</organism>
<dbReference type="Proteomes" id="UP000075683">
    <property type="component" value="Unassembled WGS sequence"/>
</dbReference>
<dbReference type="EMBL" id="LQYT01000050">
    <property type="protein sequence ID" value="KYD18560.1"/>
    <property type="molecule type" value="Genomic_DNA"/>
</dbReference>
<gene>
    <name evidence="1" type="ORF">B4135_2329</name>
</gene>
<dbReference type="STRING" id="301148.B4135_2329"/>
<protein>
    <submittedName>
        <fullName evidence="1">Uncharacterized protein</fullName>
    </submittedName>
</protein>
<proteinExistence type="predicted"/>
<dbReference type="AlphaFoldDB" id="A0A150M1U7"/>
<reference evidence="1 2" key="1">
    <citation type="submission" date="2016-01" db="EMBL/GenBank/DDBJ databases">
        <title>Draft Genome Sequences of Seven Thermophilic Sporeformers Isolated from Foods.</title>
        <authorList>
            <person name="Berendsen E.M."/>
            <person name="Wells-Bennik M.H."/>
            <person name="Krawcyk A.O."/>
            <person name="De Jong A."/>
            <person name="Holsappel S."/>
            <person name="Eijlander R.T."/>
            <person name="Kuipers O.P."/>
        </authorList>
    </citation>
    <scope>NUCLEOTIDE SEQUENCE [LARGE SCALE GENOMIC DNA]</scope>
    <source>
        <strain evidence="1 2">B4135</strain>
    </source>
</reference>
<name>A0A150M1U7_9BACI</name>